<evidence type="ECO:0000313" key="2">
    <source>
        <dbReference type="EMBL" id="KAA8996261.1"/>
    </source>
</evidence>
<proteinExistence type="predicted"/>
<reference evidence="2 3" key="1">
    <citation type="journal article" date="2020" name="Antonie Van Leeuwenhoek">
        <title>Stenotrophomonas cyclobalanopsidis sp. nov., isolated from the leaf spot disease of Cyclobalanopsis patelliformis.</title>
        <authorList>
            <person name="Bian D.R."/>
            <person name="Xue H."/>
            <person name="Piao C.G."/>
            <person name="Li Y."/>
        </authorList>
    </citation>
    <scope>NUCLEOTIDE SEQUENCE [LARGE SCALE GENOMIC DNA]</scope>
    <source>
        <strain evidence="2 3">TPQG1-4</strain>
    </source>
</reference>
<dbReference type="Proteomes" id="UP000326367">
    <property type="component" value="Unassembled WGS sequence"/>
</dbReference>
<sequence>MNARKTALWLLMTGVTVGALAWHFSTNGPPHSPSAQNSSRASRTAPDAAERELAGTVSHSGQKPLLPNLHRGDAPNEANLIYDTALDESRIDELLADADAFSAMINAMHAAASTDRELSESTALFSSHLQSGLSEEGRERTVLDFSCGRQLCLAELSDPVRDPLDIRPLMQHDGTTYFQAASMSNQVKTLDGKPSIRAVFAIDPAINQIVSIPD</sequence>
<feature type="region of interest" description="Disordered" evidence="1">
    <location>
        <begin position="28"/>
        <end position="73"/>
    </location>
</feature>
<dbReference type="EMBL" id="VYKI01000017">
    <property type="protein sequence ID" value="KAA8996261.1"/>
    <property type="molecule type" value="Genomic_DNA"/>
</dbReference>
<feature type="compositionally biased region" description="Polar residues" evidence="1">
    <location>
        <begin position="28"/>
        <end position="42"/>
    </location>
</feature>
<gene>
    <name evidence="2" type="ORF">FJU31_13355</name>
</gene>
<organism evidence="2 3">
    <name type="scientific">Stenotrophomonas cyclobalanopsidis</name>
    <dbReference type="NCBI Taxonomy" id="2771362"/>
    <lineage>
        <taxon>Bacteria</taxon>
        <taxon>Pseudomonadati</taxon>
        <taxon>Pseudomonadota</taxon>
        <taxon>Gammaproteobacteria</taxon>
        <taxon>Lysobacterales</taxon>
        <taxon>Lysobacteraceae</taxon>
        <taxon>Stenotrophomonas</taxon>
    </lineage>
</organism>
<accession>A0ABQ6SYZ2</accession>
<name>A0ABQ6SYZ2_9GAMM</name>
<protein>
    <submittedName>
        <fullName evidence="2">Uncharacterized protein</fullName>
    </submittedName>
</protein>
<evidence type="ECO:0000256" key="1">
    <source>
        <dbReference type="SAM" id="MobiDB-lite"/>
    </source>
</evidence>
<comment type="caution">
    <text evidence="2">The sequence shown here is derived from an EMBL/GenBank/DDBJ whole genome shotgun (WGS) entry which is preliminary data.</text>
</comment>
<evidence type="ECO:0000313" key="3">
    <source>
        <dbReference type="Proteomes" id="UP000326367"/>
    </source>
</evidence>
<dbReference type="RefSeq" id="WP_150455184.1">
    <property type="nucleotide sequence ID" value="NZ_VYKI01000017.1"/>
</dbReference>
<keyword evidence="3" id="KW-1185">Reference proteome</keyword>